<reference evidence="1 2" key="1">
    <citation type="journal article" date="2019" name="Nat. Ecol. Evol.">
        <title>Megaphylogeny resolves global patterns of mushroom evolution.</title>
        <authorList>
            <person name="Varga T."/>
            <person name="Krizsan K."/>
            <person name="Foldi C."/>
            <person name="Dima B."/>
            <person name="Sanchez-Garcia M."/>
            <person name="Sanchez-Ramirez S."/>
            <person name="Szollosi G.J."/>
            <person name="Szarkandi J.G."/>
            <person name="Papp V."/>
            <person name="Albert L."/>
            <person name="Andreopoulos W."/>
            <person name="Angelini C."/>
            <person name="Antonin V."/>
            <person name="Barry K.W."/>
            <person name="Bougher N.L."/>
            <person name="Buchanan P."/>
            <person name="Buyck B."/>
            <person name="Bense V."/>
            <person name="Catcheside P."/>
            <person name="Chovatia M."/>
            <person name="Cooper J."/>
            <person name="Damon W."/>
            <person name="Desjardin D."/>
            <person name="Finy P."/>
            <person name="Geml J."/>
            <person name="Haridas S."/>
            <person name="Hughes K."/>
            <person name="Justo A."/>
            <person name="Karasinski D."/>
            <person name="Kautmanova I."/>
            <person name="Kiss B."/>
            <person name="Kocsube S."/>
            <person name="Kotiranta H."/>
            <person name="LaButti K.M."/>
            <person name="Lechner B.E."/>
            <person name="Liimatainen K."/>
            <person name="Lipzen A."/>
            <person name="Lukacs Z."/>
            <person name="Mihaltcheva S."/>
            <person name="Morgado L.N."/>
            <person name="Niskanen T."/>
            <person name="Noordeloos M.E."/>
            <person name="Ohm R.A."/>
            <person name="Ortiz-Santana B."/>
            <person name="Ovrebo C."/>
            <person name="Racz N."/>
            <person name="Riley R."/>
            <person name="Savchenko A."/>
            <person name="Shiryaev A."/>
            <person name="Soop K."/>
            <person name="Spirin V."/>
            <person name="Szebenyi C."/>
            <person name="Tomsovsky M."/>
            <person name="Tulloss R.E."/>
            <person name="Uehling J."/>
            <person name="Grigoriev I.V."/>
            <person name="Vagvolgyi C."/>
            <person name="Papp T."/>
            <person name="Martin F.M."/>
            <person name="Miettinen O."/>
            <person name="Hibbett D.S."/>
            <person name="Nagy L.G."/>
        </authorList>
    </citation>
    <scope>NUCLEOTIDE SEQUENCE [LARGE SCALE GENOMIC DNA]</scope>
    <source>
        <strain evidence="1 2">NL-1719</strain>
    </source>
</reference>
<keyword evidence="2" id="KW-1185">Reference proteome</keyword>
<evidence type="ECO:0000313" key="1">
    <source>
        <dbReference type="EMBL" id="TFK68645.1"/>
    </source>
</evidence>
<accession>A0ACD3AT08</accession>
<sequence>KEKELRKFEMSKEEWALAEQLRDVLKTLKAATEYFSRADSNLAHVIRTIDRIDDNFTNTAADVKINLAIRSAILCAKKTLNRYYSKTDLSITYRITTILHPSFKLAYFKNRRWPTAWIDEAV</sequence>
<feature type="non-terminal residue" evidence="1">
    <location>
        <position position="1"/>
    </location>
</feature>
<gene>
    <name evidence="1" type="ORF">BDN72DRAFT_745736</name>
</gene>
<organism evidence="1 2">
    <name type="scientific">Pluteus cervinus</name>
    <dbReference type="NCBI Taxonomy" id="181527"/>
    <lineage>
        <taxon>Eukaryota</taxon>
        <taxon>Fungi</taxon>
        <taxon>Dikarya</taxon>
        <taxon>Basidiomycota</taxon>
        <taxon>Agaricomycotina</taxon>
        <taxon>Agaricomycetes</taxon>
        <taxon>Agaricomycetidae</taxon>
        <taxon>Agaricales</taxon>
        <taxon>Pluteineae</taxon>
        <taxon>Pluteaceae</taxon>
        <taxon>Pluteus</taxon>
    </lineage>
</organism>
<name>A0ACD3AT08_9AGAR</name>
<evidence type="ECO:0000313" key="2">
    <source>
        <dbReference type="Proteomes" id="UP000308600"/>
    </source>
</evidence>
<feature type="non-terminal residue" evidence="1">
    <location>
        <position position="122"/>
    </location>
</feature>
<protein>
    <submittedName>
        <fullName evidence="1">Uncharacterized protein</fullName>
    </submittedName>
</protein>
<dbReference type="Proteomes" id="UP000308600">
    <property type="component" value="Unassembled WGS sequence"/>
</dbReference>
<dbReference type="EMBL" id="ML208347">
    <property type="protein sequence ID" value="TFK68645.1"/>
    <property type="molecule type" value="Genomic_DNA"/>
</dbReference>
<proteinExistence type="predicted"/>